<feature type="domain" description="G-protein coupled receptors family 1 profile" evidence="11">
    <location>
        <begin position="51"/>
        <end position="308"/>
    </location>
</feature>
<keyword evidence="3 10" id="KW-1133">Transmembrane helix</keyword>
<dbReference type="PROSITE" id="PS50262">
    <property type="entry name" value="G_PROTEIN_RECEP_F1_2"/>
    <property type="match status" value="1"/>
</dbReference>
<dbReference type="Gene3D" id="1.20.1070.10">
    <property type="entry name" value="Rhodopsin 7-helix transmembrane proteins"/>
    <property type="match status" value="1"/>
</dbReference>
<evidence type="ECO:0000259" key="11">
    <source>
        <dbReference type="PROSITE" id="PS50262"/>
    </source>
</evidence>
<evidence type="ECO:0000256" key="5">
    <source>
        <dbReference type="ARBA" id="ARBA00023136"/>
    </source>
</evidence>
<keyword evidence="2 8" id="KW-0812">Transmembrane</keyword>
<dbReference type="EMBL" id="JQ805139">
    <property type="protein sequence ID" value="AFK83852.1"/>
    <property type="molecule type" value="Genomic_DNA"/>
</dbReference>
<keyword evidence="6 8" id="KW-0675">Receptor</keyword>
<comment type="subcellular location">
    <subcellularLocation>
        <location evidence="1">Membrane</location>
        <topology evidence="1">Multi-pass membrane protein</topology>
    </subcellularLocation>
</comment>
<dbReference type="PANTHER" id="PTHR10489:SF932">
    <property type="entry name" value="G-PROTEIN COUPLED RECEPTORS FAMILY 1 PROFILE DOMAIN-CONTAINING PROTEIN"/>
    <property type="match status" value="1"/>
</dbReference>
<feature type="transmembrane region" description="Helical" evidence="10">
    <location>
        <begin position="38"/>
        <end position="61"/>
    </location>
</feature>
<keyword evidence="5 10" id="KW-0472">Membrane</keyword>
<sequence length="372" mass="42179">MDILLERHENLDSEMEILHINSTCPYSESLKLTKGVELFINCAVIMVGLPLNLVVLITQTLANRMTGYSTPAIYMTNLCLSNLLTVAVLPFILMSNNGYIHSTSAGCKFATLLYYSSCTAGFASVGVISVDRYRVVHQRNRAAAKSFKNAYFVLFLIWITAVVCATPAPIYTTILRHDDVAASDYRHETCIIFFEYGQVKTVLAAFKILISLIWGILPVIMMTWFYTFFYRTLRRVSYKKRNRTLVFVCVLLLAFLTLQAPFVVIMLFDSYAVMTWELSCENINSRDAITALARVIPNFHCLINPILYAFVGNDFVTKFRQCIRGELLDKKAFMLARQQVNTVSRPQQENHPTSPCTTPRKQTQSESAPVET</sequence>
<dbReference type="InterPro" id="IPR000276">
    <property type="entry name" value="GPCR_Rhodpsn"/>
</dbReference>
<dbReference type="GO" id="GO:0004930">
    <property type="term" value="F:G protein-coupled receptor activity"/>
    <property type="evidence" value="ECO:0007669"/>
    <property type="project" value="UniProtKB-KW"/>
</dbReference>
<dbReference type="PROSITE" id="PS00237">
    <property type="entry name" value="G_PROTEIN_RECEP_F1_1"/>
    <property type="match status" value="1"/>
</dbReference>
<protein>
    <submittedName>
        <fullName evidence="12">B33</fullName>
    </submittedName>
</protein>
<evidence type="ECO:0000256" key="4">
    <source>
        <dbReference type="ARBA" id="ARBA00023040"/>
    </source>
</evidence>
<dbReference type="PRINTS" id="PR00237">
    <property type="entry name" value="GPCRRHODOPSN"/>
</dbReference>
<feature type="transmembrane region" description="Helical" evidence="10">
    <location>
        <begin position="73"/>
        <end position="92"/>
    </location>
</feature>
<evidence type="ECO:0000313" key="12">
    <source>
        <dbReference type="EMBL" id="AFK83852.1"/>
    </source>
</evidence>
<dbReference type="InterPro" id="IPR050119">
    <property type="entry name" value="CCR1-9-like"/>
</dbReference>
<dbReference type="GO" id="GO:0016020">
    <property type="term" value="C:membrane"/>
    <property type="evidence" value="ECO:0007669"/>
    <property type="project" value="UniProtKB-SubCell"/>
</dbReference>
<dbReference type="PANTHER" id="PTHR10489">
    <property type="entry name" value="CELL ADHESION MOLECULE"/>
    <property type="match status" value="1"/>
</dbReference>
<feature type="transmembrane region" description="Helical" evidence="10">
    <location>
        <begin position="151"/>
        <end position="171"/>
    </location>
</feature>
<evidence type="ECO:0000256" key="6">
    <source>
        <dbReference type="ARBA" id="ARBA00023170"/>
    </source>
</evidence>
<comment type="similarity">
    <text evidence="8">Belongs to the G-protein coupled receptor 1 family.</text>
</comment>
<feature type="transmembrane region" description="Helical" evidence="10">
    <location>
        <begin position="112"/>
        <end position="130"/>
    </location>
</feature>
<name>I3VQ08_9BETA</name>
<keyword evidence="7 8" id="KW-0807">Transducer</keyword>
<evidence type="ECO:0000256" key="2">
    <source>
        <dbReference type="ARBA" id="ARBA00022692"/>
    </source>
</evidence>
<evidence type="ECO:0000256" key="9">
    <source>
        <dbReference type="SAM" id="MobiDB-lite"/>
    </source>
</evidence>
<dbReference type="RefSeq" id="YP_010797037.1">
    <property type="nucleotide sequence ID" value="NC_076129.1"/>
</dbReference>
<proteinExistence type="inferred from homology"/>
<accession>I3VQ08</accession>
<dbReference type="InterPro" id="IPR017452">
    <property type="entry name" value="GPCR_Rhodpsn_7TM"/>
</dbReference>
<feature type="transmembrane region" description="Helical" evidence="10">
    <location>
        <begin position="208"/>
        <end position="233"/>
    </location>
</feature>
<organism evidence="12 13">
    <name type="scientific">miniopterid betaherpesvirus 1</name>
    <dbReference type="NCBI Taxonomy" id="3070189"/>
    <lineage>
        <taxon>Viruses</taxon>
        <taxon>Duplodnaviria</taxon>
        <taxon>Heunggongvirae</taxon>
        <taxon>Peploviricota</taxon>
        <taxon>Herviviricetes</taxon>
        <taxon>Herpesvirales</taxon>
        <taxon>Orthoherpesviridae</taxon>
        <taxon>Betaherpesvirinae</taxon>
        <taxon>Quwivirus</taxon>
        <taxon>Quwivirus miniopteridbeta1</taxon>
    </lineage>
</organism>
<dbReference type="GeneID" id="80534740"/>
<evidence type="ECO:0000256" key="1">
    <source>
        <dbReference type="ARBA" id="ARBA00004141"/>
    </source>
</evidence>
<dbReference type="Pfam" id="PF00001">
    <property type="entry name" value="7tm_1"/>
    <property type="match status" value="1"/>
</dbReference>
<dbReference type="Proteomes" id="UP000103899">
    <property type="component" value="Segment"/>
</dbReference>
<dbReference type="KEGG" id="vg:80534740"/>
<keyword evidence="13" id="KW-1185">Reference proteome</keyword>
<evidence type="ECO:0000256" key="3">
    <source>
        <dbReference type="ARBA" id="ARBA00022989"/>
    </source>
</evidence>
<evidence type="ECO:0000313" key="13">
    <source>
        <dbReference type="Proteomes" id="UP000103899"/>
    </source>
</evidence>
<evidence type="ECO:0000256" key="8">
    <source>
        <dbReference type="RuleBase" id="RU000688"/>
    </source>
</evidence>
<feature type="transmembrane region" description="Helical" evidence="10">
    <location>
        <begin position="245"/>
        <end position="268"/>
    </location>
</feature>
<dbReference type="SUPFAM" id="SSF81321">
    <property type="entry name" value="Family A G protein-coupled receptor-like"/>
    <property type="match status" value="1"/>
</dbReference>
<feature type="region of interest" description="Disordered" evidence="9">
    <location>
        <begin position="342"/>
        <end position="372"/>
    </location>
</feature>
<evidence type="ECO:0000256" key="7">
    <source>
        <dbReference type="ARBA" id="ARBA00023224"/>
    </source>
</evidence>
<evidence type="ECO:0000256" key="10">
    <source>
        <dbReference type="SAM" id="Phobius"/>
    </source>
</evidence>
<reference evidence="12 13" key="1">
    <citation type="journal article" date="2012" name="J. Virol.">
        <title>A Novel Bat Herpesvirus Encodes Homologues of Major Histocompatibility Complex Classes I and II, C-Type Lectin, and a Unique Family of Immune-Related Genes.</title>
        <authorList>
            <person name="Zhang H."/>
            <person name="Todd S."/>
            <person name="Tachedjian M."/>
            <person name="Barr J.A."/>
            <person name="Luo M."/>
            <person name="Yu M."/>
            <person name="Marsh G.A."/>
            <person name="Crameri G."/>
            <person name="Wang L.F."/>
        </authorList>
    </citation>
    <scope>NUCLEOTIDE SEQUENCE [LARGE SCALE GENOMIC DNA]</scope>
    <source>
        <strain evidence="12">B7D8</strain>
    </source>
</reference>
<keyword evidence="4 8" id="KW-0297">G-protein coupled receptor</keyword>